<comment type="function">
    <text evidence="1">Tubulin-folding protein; involved in the early step of the tubulin folding pathway.</text>
</comment>
<comment type="subcellular location">
    <subcellularLocation>
        <location evidence="6">Cytoplasm</location>
        <location evidence="6">Cytoskeleton</location>
    </subcellularLocation>
</comment>
<sequence length="98" mass="11557">MNFVLGITKEVYYYEKEVIREKERYEKLKNEGKDEYTLKHQEEVVRESARMIPHCMNELQTAFTELKALLESEDHLCETEEYQASNVILNNAGVLLAQ</sequence>
<dbReference type="GO" id="GO:0005874">
    <property type="term" value="C:microtubule"/>
    <property type="evidence" value="ECO:0007669"/>
    <property type="project" value="UniProtKB-KW"/>
</dbReference>
<comment type="subunit">
    <text evidence="5 6">Supercomplex made of cofactors A to E. Cofactors A and D function by capturing and stabilizing tubulin in a quasi-native conformation. Cofactor E binds to the cofactor D-tubulin complex; interaction with cofactor C then causes the release of tubulin polypeptides that are committed to the native state.</text>
</comment>
<evidence type="ECO:0000256" key="4">
    <source>
        <dbReference type="ARBA" id="ARBA00023186"/>
    </source>
</evidence>
<organism evidence="7 8">
    <name type="scientific">Caerostris extrusa</name>
    <name type="common">Bark spider</name>
    <name type="synonym">Caerostris bankana</name>
    <dbReference type="NCBI Taxonomy" id="172846"/>
    <lineage>
        <taxon>Eukaryota</taxon>
        <taxon>Metazoa</taxon>
        <taxon>Ecdysozoa</taxon>
        <taxon>Arthropoda</taxon>
        <taxon>Chelicerata</taxon>
        <taxon>Arachnida</taxon>
        <taxon>Araneae</taxon>
        <taxon>Araneomorphae</taxon>
        <taxon>Entelegynae</taxon>
        <taxon>Araneoidea</taxon>
        <taxon>Araneidae</taxon>
        <taxon>Caerostris</taxon>
    </lineage>
</organism>
<dbReference type="GO" id="GO:0005829">
    <property type="term" value="C:cytosol"/>
    <property type="evidence" value="ECO:0007669"/>
    <property type="project" value="TreeGrafter"/>
</dbReference>
<dbReference type="AlphaFoldDB" id="A0AAV4SVD1"/>
<evidence type="ECO:0000313" key="7">
    <source>
        <dbReference type="EMBL" id="GIY36537.1"/>
    </source>
</evidence>
<evidence type="ECO:0000256" key="3">
    <source>
        <dbReference type="ARBA" id="ARBA00015002"/>
    </source>
</evidence>
<proteinExistence type="inferred from homology"/>
<dbReference type="InterPro" id="IPR036126">
    <property type="entry name" value="TBCA_sf"/>
</dbReference>
<reference evidence="7 8" key="1">
    <citation type="submission" date="2021-06" db="EMBL/GenBank/DDBJ databases">
        <title>Caerostris extrusa draft genome.</title>
        <authorList>
            <person name="Kono N."/>
            <person name="Arakawa K."/>
        </authorList>
    </citation>
    <scope>NUCLEOTIDE SEQUENCE [LARGE SCALE GENOMIC DNA]</scope>
</reference>
<dbReference type="GO" id="GO:0007021">
    <property type="term" value="P:tubulin complex assembly"/>
    <property type="evidence" value="ECO:0007669"/>
    <property type="project" value="UniProtKB-UniRule"/>
</dbReference>
<gene>
    <name evidence="7" type="primary">X975_16858</name>
    <name evidence="7" type="ORF">CEXT_110331</name>
</gene>
<dbReference type="GO" id="GO:0048487">
    <property type="term" value="F:beta-tubulin binding"/>
    <property type="evidence" value="ECO:0007669"/>
    <property type="project" value="InterPro"/>
</dbReference>
<evidence type="ECO:0000256" key="1">
    <source>
        <dbReference type="ARBA" id="ARBA00003046"/>
    </source>
</evidence>
<name>A0AAV4SVD1_CAEEX</name>
<evidence type="ECO:0000256" key="5">
    <source>
        <dbReference type="ARBA" id="ARBA00026055"/>
    </source>
</evidence>
<protein>
    <recommendedName>
        <fullName evidence="3 6">Tubulin-specific chaperone A</fullName>
    </recommendedName>
</protein>
<dbReference type="EMBL" id="BPLR01010062">
    <property type="protein sequence ID" value="GIY36537.1"/>
    <property type="molecule type" value="Genomic_DNA"/>
</dbReference>
<comment type="caution">
    <text evidence="7">The sequence shown here is derived from an EMBL/GenBank/DDBJ whole genome shotgun (WGS) entry which is preliminary data.</text>
</comment>
<evidence type="ECO:0000313" key="8">
    <source>
        <dbReference type="Proteomes" id="UP001054945"/>
    </source>
</evidence>
<keyword evidence="6" id="KW-0963">Cytoplasm</keyword>
<dbReference type="Proteomes" id="UP001054945">
    <property type="component" value="Unassembled WGS sequence"/>
</dbReference>
<dbReference type="PANTHER" id="PTHR21500">
    <property type="entry name" value="TUBULIN-SPECIFIC CHAPERONE A"/>
    <property type="match status" value="1"/>
</dbReference>
<evidence type="ECO:0000256" key="6">
    <source>
        <dbReference type="RuleBase" id="RU364030"/>
    </source>
</evidence>
<keyword evidence="8" id="KW-1185">Reference proteome</keyword>
<dbReference type="Pfam" id="PF02970">
    <property type="entry name" value="TBCA"/>
    <property type="match status" value="1"/>
</dbReference>
<dbReference type="SUPFAM" id="SSF46988">
    <property type="entry name" value="Tubulin chaperone cofactor A"/>
    <property type="match status" value="1"/>
</dbReference>
<keyword evidence="6" id="KW-0206">Cytoskeleton</keyword>
<keyword evidence="6" id="KW-0493">Microtubule</keyword>
<evidence type="ECO:0000256" key="2">
    <source>
        <dbReference type="ARBA" id="ARBA00006806"/>
    </source>
</evidence>
<dbReference type="InterPro" id="IPR004226">
    <property type="entry name" value="TBCA"/>
</dbReference>
<dbReference type="PANTHER" id="PTHR21500:SF0">
    <property type="entry name" value="TUBULIN-SPECIFIC CHAPERONE A"/>
    <property type="match status" value="1"/>
</dbReference>
<comment type="similarity">
    <text evidence="2 6">Belongs to the TBCA family.</text>
</comment>
<accession>A0AAV4SVD1</accession>
<keyword evidence="4 6" id="KW-0143">Chaperone</keyword>
<dbReference type="Gene3D" id="1.20.58.90">
    <property type="match status" value="1"/>
</dbReference>
<dbReference type="GO" id="GO:0007023">
    <property type="term" value="P:post-chaperonin tubulin folding pathway"/>
    <property type="evidence" value="ECO:0007669"/>
    <property type="project" value="UniProtKB-UniRule"/>
</dbReference>